<name>A0A849C303_9NOCA</name>
<keyword evidence="2" id="KW-1185">Reference proteome</keyword>
<evidence type="ECO:0000313" key="2">
    <source>
        <dbReference type="Proteomes" id="UP000586827"/>
    </source>
</evidence>
<dbReference type="AlphaFoldDB" id="A0A849C303"/>
<accession>A0A849C303</accession>
<gene>
    <name evidence="1" type="ORF">HLB23_20025</name>
</gene>
<sequence>MSNGDGLMKHEGAENVLRILGQYSRSAKPVRDSIDLDATYTNEFVEQALKTKSP</sequence>
<proteinExistence type="predicted"/>
<dbReference type="Proteomes" id="UP000586827">
    <property type="component" value="Unassembled WGS sequence"/>
</dbReference>
<comment type="caution">
    <text evidence="1">The sequence shown here is derived from an EMBL/GenBank/DDBJ whole genome shotgun (WGS) entry which is preliminary data.</text>
</comment>
<organism evidence="1 2">
    <name type="scientific">Nocardia uniformis</name>
    <dbReference type="NCBI Taxonomy" id="53432"/>
    <lineage>
        <taxon>Bacteria</taxon>
        <taxon>Bacillati</taxon>
        <taxon>Actinomycetota</taxon>
        <taxon>Actinomycetes</taxon>
        <taxon>Mycobacteriales</taxon>
        <taxon>Nocardiaceae</taxon>
        <taxon>Nocardia</taxon>
    </lineage>
</organism>
<evidence type="ECO:0000313" key="1">
    <source>
        <dbReference type="EMBL" id="NNH72118.1"/>
    </source>
</evidence>
<reference evidence="1 2" key="1">
    <citation type="submission" date="2020-05" db="EMBL/GenBank/DDBJ databases">
        <title>MicrobeNet Type strains.</title>
        <authorList>
            <person name="Nicholson A.C."/>
        </authorList>
    </citation>
    <scope>NUCLEOTIDE SEQUENCE [LARGE SCALE GENOMIC DNA]</scope>
    <source>
        <strain evidence="1 2">JCM 3224</strain>
    </source>
</reference>
<dbReference type="EMBL" id="JABELX010000007">
    <property type="protein sequence ID" value="NNH72118.1"/>
    <property type="molecule type" value="Genomic_DNA"/>
</dbReference>
<dbReference type="RefSeq" id="WP_157552027.1">
    <property type="nucleotide sequence ID" value="NZ_JABELX010000007.1"/>
</dbReference>
<protein>
    <submittedName>
        <fullName evidence="1">Uncharacterized protein</fullName>
    </submittedName>
</protein>
<dbReference type="Gene3D" id="3.40.190.10">
    <property type="entry name" value="Periplasmic binding protein-like II"/>
    <property type="match status" value="1"/>
</dbReference>